<dbReference type="SMART" id="SM00960">
    <property type="entry name" value="Robl_LC7"/>
    <property type="match status" value="1"/>
</dbReference>
<proteinExistence type="predicted"/>
<dbReference type="SUPFAM" id="SSF103196">
    <property type="entry name" value="Roadblock/LC7 domain"/>
    <property type="match status" value="1"/>
</dbReference>
<feature type="domain" description="Roadblock/LAMTOR2" evidence="1">
    <location>
        <begin position="15"/>
        <end position="105"/>
    </location>
</feature>
<sequence>MMIEKNDFVIEKSELKNIFSKIFSSCNSIYATLISTTDGHPLVKQSRVNLNESTLAAMTSSCIALGDRIATEVEQNGCELTLIQNTEGYLAIKRVSRKWVITVLADKNVNLGLLLTATKNAAKLLEEELLASIKN</sequence>
<reference evidence="2 3" key="1">
    <citation type="submission" date="2023-07" db="EMBL/GenBank/DDBJ databases">
        <title>Sorghum-associated microbial communities from plants grown in Nebraska, USA.</title>
        <authorList>
            <person name="Schachtman D."/>
        </authorList>
    </citation>
    <scope>NUCLEOTIDE SEQUENCE [LARGE SCALE GENOMIC DNA]</scope>
    <source>
        <strain evidence="2 3">BE190</strain>
    </source>
</reference>
<dbReference type="Gene3D" id="3.30.450.30">
    <property type="entry name" value="Dynein light chain 2a, cytoplasmic"/>
    <property type="match status" value="1"/>
</dbReference>
<protein>
    <submittedName>
        <fullName evidence="2">Regulator of Ras-like GTPase activity (Roadblock/LC7/MglB family)</fullName>
    </submittedName>
</protein>
<keyword evidence="3" id="KW-1185">Reference proteome</keyword>
<evidence type="ECO:0000313" key="3">
    <source>
        <dbReference type="Proteomes" id="UP001253595"/>
    </source>
</evidence>
<evidence type="ECO:0000313" key="2">
    <source>
        <dbReference type="EMBL" id="MDR7090858.1"/>
    </source>
</evidence>
<dbReference type="InterPro" id="IPR037587">
    <property type="entry name" value="LAMTOR2-like"/>
</dbReference>
<comment type="caution">
    <text evidence="2">The sequence shown here is derived from an EMBL/GenBank/DDBJ whole genome shotgun (WGS) entry which is preliminary data.</text>
</comment>
<dbReference type="InterPro" id="IPR004942">
    <property type="entry name" value="Roadblock/LAMTOR2_dom"/>
</dbReference>
<dbReference type="Proteomes" id="UP001253595">
    <property type="component" value="Unassembled WGS sequence"/>
</dbReference>
<dbReference type="PANTHER" id="PTHR13323">
    <property type="entry name" value="LATE ENDOSOMAL/LYSOSOMAL MP1 INTERACTING PROTEIN"/>
    <property type="match status" value="1"/>
</dbReference>
<dbReference type="RefSeq" id="WP_310073521.1">
    <property type="nucleotide sequence ID" value="NZ_JAVDVX010000005.1"/>
</dbReference>
<accession>A0ABU1V077</accession>
<evidence type="ECO:0000259" key="1">
    <source>
        <dbReference type="SMART" id="SM00960"/>
    </source>
</evidence>
<name>A0ABU1V077_9GAMM</name>
<gene>
    <name evidence="2" type="ORF">J2X05_002884</name>
</gene>
<dbReference type="EMBL" id="JAVDVX010000005">
    <property type="protein sequence ID" value="MDR7090858.1"/>
    <property type="molecule type" value="Genomic_DNA"/>
</dbReference>
<organism evidence="2 3">
    <name type="scientific">Cellvibrio fibrivorans</name>
    <dbReference type="NCBI Taxonomy" id="126350"/>
    <lineage>
        <taxon>Bacteria</taxon>
        <taxon>Pseudomonadati</taxon>
        <taxon>Pseudomonadota</taxon>
        <taxon>Gammaproteobacteria</taxon>
        <taxon>Cellvibrionales</taxon>
        <taxon>Cellvibrionaceae</taxon>
        <taxon>Cellvibrio</taxon>
    </lineage>
</organism>